<evidence type="ECO:0000256" key="3">
    <source>
        <dbReference type="ARBA" id="ARBA00022741"/>
    </source>
</evidence>
<dbReference type="PANTHER" id="PTHR43107">
    <property type="entry name" value="LONG-CHAIN FATTY ACID TRANSPORT PROTEIN"/>
    <property type="match status" value="1"/>
</dbReference>
<dbReference type="GO" id="GO:0004467">
    <property type="term" value="F:long-chain fatty acid-CoA ligase activity"/>
    <property type="evidence" value="ECO:0007669"/>
    <property type="project" value="TreeGrafter"/>
</dbReference>
<gene>
    <name evidence="6" type="ORF">TCNE_LOCUS16522</name>
</gene>
<evidence type="ECO:0000256" key="2">
    <source>
        <dbReference type="ARBA" id="ARBA00022598"/>
    </source>
</evidence>
<keyword evidence="5" id="KW-1133">Transmembrane helix</keyword>
<evidence type="ECO:0000256" key="1">
    <source>
        <dbReference type="ARBA" id="ARBA00006432"/>
    </source>
</evidence>
<dbReference type="Gene3D" id="3.40.50.12780">
    <property type="entry name" value="N-terminal domain of ligase-like"/>
    <property type="match status" value="1"/>
</dbReference>
<feature type="transmembrane region" description="Helical" evidence="5">
    <location>
        <begin position="12"/>
        <end position="33"/>
    </location>
</feature>
<dbReference type="InterPro" id="IPR042099">
    <property type="entry name" value="ANL_N_sf"/>
</dbReference>
<evidence type="ECO:0000256" key="4">
    <source>
        <dbReference type="ARBA" id="ARBA00022840"/>
    </source>
</evidence>
<dbReference type="SUPFAM" id="SSF56801">
    <property type="entry name" value="Acetyl-CoA synthetase-like"/>
    <property type="match status" value="1"/>
</dbReference>
<keyword evidence="5" id="KW-0812">Transmembrane</keyword>
<dbReference type="PANTHER" id="PTHR43107:SF15">
    <property type="entry name" value="FATTY ACID TRANSPORT PROTEIN 3, ISOFORM A"/>
    <property type="match status" value="1"/>
</dbReference>
<keyword evidence="7" id="KW-1185">Reference proteome</keyword>
<keyword evidence="2" id="KW-0436">Ligase</keyword>
<dbReference type="GO" id="GO:0005886">
    <property type="term" value="C:plasma membrane"/>
    <property type="evidence" value="ECO:0007669"/>
    <property type="project" value="TreeGrafter"/>
</dbReference>
<keyword evidence="5" id="KW-0472">Membrane</keyword>
<accession>A0A183V702</accession>
<dbReference type="AlphaFoldDB" id="A0A183V702"/>
<dbReference type="Proteomes" id="UP000050794">
    <property type="component" value="Unassembled WGS sequence"/>
</dbReference>
<dbReference type="GO" id="GO:0005789">
    <property type="term" value="C:endoplasmic reticulum membrane"/>
    <property type="evidence" value="ECO:0007669"/>
    <property type="project" value="TreeGrafter"/>
</dbReference>
<organism evidence="7 8">
    <name type="scientific">Toxocara canis</name>
    <name type="common">Canine roundworm</name>
    <dbReference type="NCBI Taxonomy" id="6265"/>
    <lineage>
        <taxon>Eukaryota</taxon>
        <taxon>Metazoa</taxon>
        <taxon>Ecdysozoa</taxon>
        <taxon>Nematoda</taxon>
        <taxon>Chromadorea</taxon>
        <taxon>Rhabditida</taxon>
        <taxon>Spirurina</taxon>
        <taxon>Ascaridomorpha</taxon>
        <taxon>Ascaridoidea</taxon>
        <taxon>Toxocaridae</taxon>
        <taxon>Toxocara</taxon>
    </lineage>
</organism>
<keyword evidence="3" id="KW-0547">Nucleotide-binding</keyword>
<evidence type="ECO:0000256" key="5">
    <source>
        <dbReference type="SAM" id="Phobius"/>
    </source>
</evidence>
<evidence type="ECO:0000313" key="8">
    <source>
        <dbReference type="WBParaSite" id="TCNE_0001652301-mRNA-1"/>
    </source>
</evidence>
<protein>
    <submittedName>
        <fullName evidence="8">Microsomal signal peptidase 25 kDa subunit</fullName>
    </submittedName>
</protein>
<reference evidence="6 7" key="2">
    <citation type="submission" date="2018-11" db="EMBL/GenBank/DDBJ databases">
        <authorList>
            <consortium name="Pathogen Informatics"/>
        </authorList>
    </citation>
    <scope>NUCLEOTIDE SEQUENCE [LARGE SCALE GENOMIC DNA]</scope>
</reference>
<keyword evidence="4" id="KW-0067">ATP-binding</keyword>
<evidence type="ECO:0000313" key="7">
    <source>
        <dbReference type="Proteomes" id="UP000050794"/>
    </source>
</evidence>
<dbReference type="GO" id="GO:0005524">
    <property type="term" value="F:ATP binding"/>
    <property type="evidence" value="ECO:0007669"/>
    <property type="project" value="UniProtKB-KW"/>
</dbReference>
<dbReference type="GO" id="GO:0005324">
    <property type="term" value="F:long-chain fatty acid transmembrane transporter activity"/>
    <property type="evidence" value="ECO:0007669"/>
    <property type="project" value="TreeGrafter"/>
</dbReference>
<evidence type="ECO:0000313" key="6">
    <source>
        <dbReference type="EMBL" id="VDM47843.1"/>
    </source>
</evidence>
<sequence length="155" mass="18303">MDWRDSKKPLIQLSVFAFTLAFLGASYWIYIAFVYIGYSLLMTQYLYRVYATLPRDISGLILLLRVKWNVRKRLKANRPLHEIFLENVHRTPNKEAIVEVSTDRRFTFEQFNAFANQYAHFFQKTVNTSSSFEKAKTSNERSPVCFFVQKGTKDH</sequence>
<dbReference type="EMBL" id="UYWY01023672">
    <property type="protein sequence ID" value="VDM47843.1"/>
    <property type="molecule type" value="Genomic_DNA"/>
</dbReference>
<dbReference type="GO" id="GO:0044539">
    <property type="term" value="P:long-chain fatty acid import into cell"/>
    <property type="evidence" value="ECO:0007669"/>
    <property type="project" value="TreeGrafter"/>
</dbReference>
<name>A0A183V702_TOXCA</name>
<dbReference type="WBParaSite" id="TCNE_0001652301-mRNA-1">
    <property type="protein sequence ID" value="TCNE_0001652301-mRNA-1"/>
    <property type="gene ID" value="TCNE_0001652301"/>
</dbReference>
<reference evidence="8" key="1">
    <citation type="submission" date="2016-06" db="UniProtKB">
        <authorList>
            <consortium name="WormBaseParasite"/>
        </authorList>
    </citation>
    <scope>IDENTIFICATION</scope>
</reference>
<proteinExistence type="inferred from homology"/>
<comment type="similarity">
    <text evidence="1">Belongs to the ATP-dependent AMP-binding enzyme family.</text>
</comment>